<dbReference type="EMBL" id="KK117034">
    <property type="protein sequence ID" value="KFM69377.1"/>
    <property type="molecule type" value="Genomic_DNA"/>
</dbReference>
<name>A0A087TW88_STEMI</name>
<evidence type="ECO:0000313" key="2">
    <source>
        <dbReference type="Proteomes" id="UP000054359"/>
    </source>
</evidence>
<dbReference type="STRING" id="407821.A0A087TW88"/>
<protein>
    <submittedName>
        <fullName evidence="1">Uncharacterized protein</fullName>
    </submittedName>
</protein>
<proteinExistence type="predicted"/>
<feature type="non-terminal residue" evidence="1">
    <location>
        <position position="746"/>
    </location>
</feature>
<sequence>MSLRQSDILENLIVGYVKVPCLLKEQAERRIAFELCRHDELASFFQEQGFANHCTSNQFKEWKKTIEKKSVALCEKLPLPREVKSKVIIAVKSIALQLLIWRTHHQELFHVLPDFTSRFLTSVDWFTEGILNGKKLAEYLVQNTGIPIYQRYRIACIYCLKQYILSLWNQISSEQKNFCISEDFHDVELVSLWSRYIAGREGRFIGNEDLFWQDAFEAAIKGGQKTAAIHCWKALNESTKEEIIVSAASDLAIFVRDKKELEPGLPMTTYYMDISCFLLSEMNEDQRIELFQETSKNHLMYALEYFLEWPHQEFFLPVINILWDIIDEWVYGELLVYIATKHADPDEYHDYDYGSLLEAVLAQTPESYKRYLFHTPNRNTHSKAEMLLLIITKIESFDNRDLGILQRILNMATEEEKLSLLNSNSDIQLCECLITEGNLELFDLVLKQCLPEEDINDFRKQYVLSSKGHFHYSELIWNNELKEADLFLEWGSLSAEEICEFKAYIFNKFQTSFVRSIANHRLDFVDKLLNFFLPCADAQKQFKKNMIEEYGCILCFNFLQEAKWEELDKVLFWCLESEESVEKFKQEIFPVIATDIHFLFMCNSLWEDAVLFFQYFHLSPKDIEKLKSDTLMSHDVFNRVYDMLFNDDDDQTIQLFLKWCFSDKQTLEEFSKRVKQKCKLGKITAKKLHMLQKVDNFVKERLHDLADAQQGKTESHCWKNKRNSSEETGFFKRKKHFNDKYSHPCF</sequence>
<organism evidence="1 2">
    <name type="scientific">Stegodyphus mimosarum</name>
    <name type="common">African social velvet spider</name>
    <dbReference type="NCBI Taxonomy" id="407821"/>
    <lineage>
        <taxon>Eukaryota</taxon>
        <taxon>Metazoa</taxon>
        <taxon>Ecdysozoa</taxon>
        <taxon>Arthropoda</taxon>
        <taxon>Chelicerata</taxon>
        <taxon>Arachnida</taxon>
        <taxon>Araneae</taxon>
        <taxon>Araneomorphae</taxon>
        <taxon>Entelegynae</taxon>
        <taxon>Eresoidea</taxon>
        <taxon>Eresidae</taxon>
        <taxon>Stegodyphus</taxon>
    </lineage>
</organism>
<dbReference type="OrthoDB" id="6436924at2759"/>
<keyword evidence="2" id="KW-1185">Reference proteome</keyword>
<dbReference type="AlphaFoldDB" id="A0A087TW88"/>
<dbReference type="Proteomes" id="UP000054359">
    <property type="component" value="Unassembled WGS sequence"/>
</dbReference>
<reference evidence="1 2" key="1">
    <citation type="submission" date="2013-11" db="EMBL/GenBank/DDBJ databases">
        <title>Genome sequencing of Stegodyphus mimosarum.</title>
        <authorList>
            <person name="Bechsgaard J."/>
        </authorList>
    </citation>
    <scope>NUCLEOTIDE SEQUENCE [LARGE SCALE GENOMIC DNA]</scope>
</reference>
<accession>A0A087TW88</accession>
<evidence type="ECO:0000313" key="1">
    <source>
        <dbReference type="EMBL" id="KFM69377.1"/>
    </source>
</evidence>
<gene>
    <name evidence="1" type="ORF">X975_19998</name>
</gene>